<name>A0A4S8PPG3_9ACTN</name>
<evidence type="ECO:0000313" key="11">
    <source>
        <dbReference type="Proteomes" id="UP000305792"/>
    </source>
</evidence>
<dbReference type="Proteomes" id="UP000305792">
    <property type="component" value="Unassembled WGS sequence"/>
</dbReference>
<keyword evidence="5" id="KW-0547">Nucleotide-binding</keyword>
<evidence type="ECO:0000256" key="5">
    <source>
        <dbReference type="ARBA" id="ARBA00022741"/>
    </source>
</evidence>
<dbReference type="RefSeq" id="WP_136527855.1">
    <property type="nucleotide sequence ID" value="NZ_STGX01000001.1"/>
</dbReference>
<dbReference type="GO" id="GO:0016887">
    <property type="term" value="F:ATP hydrolysis activity"/>
    <property type="evidence" value="ECO:0007669"/>
    <property type="project" value="InterPro"/>
</dbReference>
<dbReference type="FunFam" id="3.40.50.300:FF:000127">
    <property type="entry name" value="Ribose import ATP-binding protein RbsA"/>
    <property type="match status" value="1"/>
</dbReference>
<gene>
    <name evidence="10" type="ORF">E9998_01100</name>
</gene>
<evidence type="ECO:0000256" key="2">
    <source>
        <dbReference type="ARBA" id="ARBA00022448"/>
    </source>
</evidence>
<keyword evidence="6 10" id="KW-0067">ATP-binding</keyword>
<reference evidence="10 11" key="1">
    <citation type="journal article" date="2018" name="Int. J. Syst. Evol. Microbiol.">
        <title>Glycomyces paridis sp. nov., isolated from the medicinal plant Paris polyphylla.</title>
        <authorList>
            <person name="Fang X.M."/>
            <person name="Bai J.L."/>
            <person name="Su J."/>
            <person name="Zhao L.L."/>
            <person name="Liu H.Y."/>
            <person name="Ma B.P."/>
            <person name="Zhang Y.Q."/>
            <person name="Yu L.Y."/>
        </authorList>
    </citation>
    <scope>NUCLEOTIDE SEQUENCE [LARGE SCALE GENOMIC DNA]</scope>
    <source>
        <strain evidence="10 11">CPCC 204357</strain>
    </source>
</reference>
<evidence type="ECO:0000313" key="10">
    <source>
        <dbReference type="EMBL" id="THV32081.1"/>
    </source>
</evidence>
<evidence type="ECO:0000259" key="9">
    <source>
        <dbReference type="PROSITE" id="PS50893"/>
    </source>
</evidence>
<dbReference type="InterPro" id="IPR050107">
    <property type="entry name" value="ABC_carbohydrate_import_ATPase"/>
</dbReference>
<organism evidence="10 11">
    <name type="scientific">Glycomyces paridis</name>
    <dbReference type="NCBI Taxonomy" id="2126555"/>
    <lineage>
        <taxon>Bacteria</taxon>
        <taxon>Bacillati</taxon>
        <taxon>Actinomycetota</taxon>
        <taxon>Actinomycetes</taxon>
        <taxon>Glycomycetales</taxon>
        <taxon>Glycomycetaceae</taxon>
        <taxon>Glycomyces</taxon>
    </lineage>
</organism>
<keyword evidence="11" id="KW-1185">Reference proteome</keyword>
<feature type="domain" description="ABC transporter" evidence="9">
    <location>
        <begin position="7"/>
        <end position="243"/>
    </location>
</feature>
<dbReference type="InterPro" id="IPR027417">
    <property type="entry name" value="P-loop_NTPase"/>
</dbReference>
<protein>
    <submittedName>
        <fullName evidence="10">Sugar ABC transporter ATP-binding protein</fullName>
    </submittedName>
</protein>
<dbReference type="PANTHER" id="PTHR43790:SF9">
    <property type="entry name" value="GALACTOFURANOSE TRANSPORTER ATP-BINDING PROTEIN YTFR"/>
    <property type="match status" value="1"/>
</dbReference>
<dbReference type="GO" id="GO:0005524">
    <property type="term" value="F:ATP binding"/>
    <property type="evidence" value="ECO:0007669"/>
    <property type="project" value="UniProtKB-KW"/>
</dbReference>
<dbReference type="Pfam" id="PF00005">
    <property type="entry name" value="ABC_tran"/>
    <property type="match status" value="2"/>
</dbReference>
<keyword evidence="3" id="KW-1003">Cell membrane</keyword>
<evidence type="ECO:0000256" key="4">
    <source>
        <dbReference type="ARBA" id="ARBA00022737"/>
    </source>
</evidence>
<dbReference type="SMART" id="SM00382">
    <property type="entry name" value="AAA"/>
    <property type="match status" value="2"/>
</dbReference>
<feature type="domain" description="ABC transporter" evidence="9">
    <location>
        <begin position="255"/>
        <end position="494"/>
    </location>
</feature>
<dbReference type="AlphaFoldDB" id="A0A4S8PPG3"/>
<proteinExistence type="predicted"/>
<dbReference type="InterPro" id="IPR017871">
    <property type="entry name" value="ABC_transporter-like_CS"/>
</dbReference>
<dbReference type="PROSITE" id="PS50893">
    <property type="entry name" value="ABC_TRANSPORTER_2"/>
    <property type="match status" value="2"/>
</dbReference>
<evidence type="ECO:0000256" key="1">
    <source>
        <dbReference type="ARBA" id="ARBA00004202"/>
    </source>
</evidence>
<keyword evidence="2" id="KW-0813">Transport</keyword>
<comment type="caution">
    <text evidence="10">The sequence shown here is derived from an EMBL/GenBank/DDBJ whole genome shotgun (WGS) entry which is preliminary data.</text>
</comment>
<dbReference type="PANTHER" id="PTHR43790">
    <property type="entry name" value="CARBOHYDRATE TRANSPORT ATP-BINDING PROTEIN MG119-RELATED"/>
    <property type="match status" value="1"/>
</dbReference>
<dbReference type="OrthoDB" id="39350at2"/>
<evidence type="ECO:0000256" key="3">
    <source>
        <dbReference type="ARBA" id="ARBA00022475"/>
    </source>
</evidence>
<keyword evidence="7" id="KW-1278">Translocase</keyword>
<dbReference type="CDD" id="cd03216">
    <property type="entry name" value="ABC_Carb_Monos_I"/>
    <property type="match status" value="1"/>
</dbReference>
<dbReference type="SUPFAM" id="SSF52540">
    <property type="entry name" value="P-loop containing nucleoside triphosphate hydrolases"/>
    <property type="match status" value="2"/>
</dbReference>
<evidence type="ECO:0000256" key="6">
    <source>
        <dbReference type="ARBA" id="ARBA00022840"/>
    </source>
</evidence>
<sequence>MTAPPVLDARGIDKAFLGVPVLSSVDLRIEQGEVHALVGENGAGKSTLMKILAGVHTADAGTIELGGRAVSFTHPLQAQRAGVATVFQEFNLLPELTVAENVHLGREPRRRGRIDRRAMAAATADLLADLGVDDLAPAAKVGSLSVAHQQITEIAKALSQGADLICMDEPTAALADAEVALLYRLVERLREKGVAVLYVSHRLREIFDLCDRITVLKDGRLVQCVDTADITPDDLVTAMVGRRIEAAFPERLPGTETGDVRLKVTGGGNARIDGVDLEVRAGEIVGLAGLQGSGRTEIAEAVFGIRPFTRGTVAVDGDVRRITSPRKAIKAGLALVTEDRKAEGLALNQSVRANARMVLDANAHLRSRRRLDRIPQILSGLDLVSRGDDQEVRYLSGGNQQKVVVAKWLAAEPGVIVLDEPTRGIDVGAKHRLYTQIRALAAEGLAVLLIASELIEVIGLADRIVVLHEGRIAGELPGGATEQEVMAYATGRRSTEDPA</sequence>
<dbReference type="GO" id="GO:0005886">
    <property type="term" value="C:plasma membrane"/>
    <property type="evidence" value="ECO:0007669"/>
    <property type="project" value="UniProtKB-SubCell"/>
</dbReference>
<evidence type="ECO:0000256" key="7">
    <source>
        <dbReference type="ARBA" id="ARBA00022967"/>
    </source>
</evidence>
<dbReference type="PROSITE" id="PS00211">
    <property type="entry name" value="ABC_TRANSPORTER_1"/>
    <property type="match status" value="1"/>
</dbReference>
<keyword evidence="8" id="KW-0472">Membrane</keyword>
<evidence type="ECO:0000256" key="8">
    <source>
        <dbReference type="ARBA" id="ARBA00023136"/>
    </source>
</evidence>
<dbReference type="CDD" id="cd03215">
    <property type="entry name" value="ABC_Carb_Monos_II"/>
    <property type="match status" value="1"/>
</dbReference>
<dbReference type="InterPro" id="IPR003593">
    <property type="entry name" value="AAA+_ATPase"/>
</dbReference>
<keyword evidence="4" id="KW-0677">Repeat</keyword>
<comment type="subcellular location">
    <subcellularLocation>
        <location evidence="1">Cell membrane</location>
        <topology evidence="1">Peripheral membrane protein</topology>
    </subcellularLocation>
</comment>
<dbReference type="EMBL" id="STGX01000001">
    <property type="protein sequence ID" value="THV32081.1"/>
    <property type="molecule type" value="Genomic_DNA"/>
</dbReference>
<dbReference type="Gene3D" id="3.40.50.300">
    <property type="entry name" value="P-loop containing nucleotide triphosphate hydrolases"/>
    <property type="match status" value="2"/>
</dbReference>
<dbReference type="InterPro" id="IPR003439">
    <property type="entry name" value="ABC_transporter-like_ATP-bd"/>
</dbReference>
<accession>A0A4S8PPG3</accession>